<protein>
    <submittedName>
        <fullName evidence="9">MFS transporter</fullName>
    </submittedName>
</protein>
<feature type="transmembrane region" description="Helical" evidence="7">
    <location>
        <begin position="448"/>
        <end position="470"/>
    </location>
</feature>
<keyword evidence="5 7" id="KW-1133">Transmembrane helix</keyword>
<keyword evidence="4 7" id="KW-0812">Transmembrane</keyword>
<feature type="transmembrane region" description="Helical" evidence="7">
    <location>
        <begin position="276"/>
        <end position="295"/>
    </location>
</feature>
<feature type="transmembrane region" description="Helical" evidence="7">
    <location>
        <begin position="365"/>
        <end position="385"/>
    </location>
</feature>
<feature type="transmembrane region" description="Helical" evidence="7">
    <location>
        <begin position="113"/>
        <end position="135"/>
    </location>
</feature>
<keyword evidence="2" id="KW-0813">Transport</keyword>
<evidence type="ECO:0000256" key="2">
    <source>
        <dbReference type="ARBA" id="ARBA00022448"/>
    </source>
</evidence>
<keyword evidence="3" id="KW-1003">Cell membrane</keyword>
<dbReference type="Pfam" id="PF07690">
    <property type="entry name" value="MFS_1"/>
    <property type="match status" value="1"/>
</dbReference>
<evidence type="ECO:0000313" key="9">
    <source>
        <dbReference type="EMBL" id="WZN45372.1"/>
    </source>
</evidence>
<comment type="subcellular location">
    <subcellularLocation>
        <location evidence="1">Cell membrane</location>
        <topology evidence="1">Multi-pass membrane protein</topology>
    </subcellularLocation>
</comment>
<feature type="transmembrane region" description="Helical" evidence="7">
    <location>
        <begin position="208"/>
        <end position="226"/>
    </location>
</feature>
<reference evidence="9 10" key="1">
    <citation type="submission" date="2024-03" db="EMBL/GenBank/DDBJ databases">
        <title>Chitinophaga caseinilytica sp. nov., a casein hydrolysing bacterium isolated from forest soil.</title>
        <authorList>
            <person name="Lee D.S."/>
            <person name="Han D.M."/>
            <person name="Baek J.H."/>
            <person name="Choi D.G."/>
            <person name="Jeon J.H."/>
            <person name="Jeon C.O."/>
        </authorList>
    </citation>
    <scope>NUCLEOTIDE SEQUENCE [LARGE SCALE GENOMIC DNA]</scope>
    <source>
        <strain evidence="9 10">KACC 19118</strain>
    </source>
</reference>
<dbReference type="Proteomes" id="UP001449657">
    <property type="component" value="Chromosome"/>
</dbReference>
<feature type="domain" description="Major facilitator superfamily (MFS) profile" evidence="8">
    <location>
        <begin position="21"/>
        <end position="474"/>
    </location>
</feature>
<evidence type="ECO:0000256" key="5">
    <source>
        <dbReference type="ARBA" id="ARBA00022989"/>
    </source>
</evidence>
<dbReference type="InterPro" id="IPR011701">
    <property type="entry name" value="MFS"/>
</dbReference>
<feature type="transmembrane region" description="Helical" evidence="7">
    <location>
        <begin position="238"/>
        <end position="255"/>
    </location>
</feature>
<keyword evidence="6 7" id="KW-0472">Membrane</keyword>
<evidence type="ECO:0000256" key="6">
    <source>
        <dbReference type="ARBA" id="ARBA00023136"/>
    </source>
</evidence>
<accession>A0ABZ2Z1D1</accession>
<sequence>MLTETVQSPKQALPYKKRWSALALLCTAQFIVIMDTSIIGVALPAIKSDLGYSQSGLQWIFNAYVIVFGGFLLLGGRLSDLFGARKIFMWGFAVLSAASLLAGMAWSEASLNIGRALQGLGSALIAPSALTLLLTKFTDPKELNKALGFWGAAAAAGGSAGVFLGGAITQWLSWEWVFLINIPVGLIVLVLSPSLLLKGAHRKGSIDFSGAILATAAFVIMVYAIVAAEGNGWSSAKTWGLLAFSVLLLIAFIVLQKTKKEPLMPLSIFKAFNLSAGNIVMALMAAAWIPLWFFLNLYLQQVLQLPAFNSGLALLPMTVTIMIFMMVITGKLMGRFGIKPNLVAGLLVLSLSLLIFSVAPVDGSFIMHVLPASLLGAIGMSLAYIPGTVASISGARPEESGLASGLVNTSYQIGSALGLAVIVAISSAKTGSLKLSGEGDVAALNGGFQTAFLVAAVISFAGAIVAAAGIKKAPQPENN</sequence>
<feature type="transmembrane region" description="Helical" evidence="7">
    <location>
        <begin position="174"/>
        <end position="196"/>
    </location>
</feature>
<evidence type="ECO:0000313" key="10">
    <source>
        <dbReference type="Proteomes" id="UP001449657"/>
    </source>
</evidence>
<dbReference type="PANTHER" id="PTHR42718">
    <property type="entry name" value="MAJOR FACILITATOR SUPERFAMILY MULTIDRUG TRANSPORTER MFSC"/>
    <property type="match status" value="1"/>
</dbReference>
<evidence type="ECO:0000256" key="4">
    <source>
        <dbReference type="ARBA" id="ARBA00022692"/>
    </source>
</evidence>
<name>A0ABZ2Z1D1_9BACT</name>
<dbReference type="InterPro" id="IPR036259">
    <property type="entry name" value="MFS_trans_sf"/>
</dbReference>
<dbReference type="Gene3D" id="1.20.1720.10">
    <property type="entry name" value="Multidrug resistance protein D"/>
    <property type="match status" value="1"/>
</dbReference>
<evidence type="ECO:0000256" key="1">
    <source>
        <dbReference type="ARBA" id="ARBA00004651"/>
    </source>
</evidence>
<feature type="transmembrane region" description="Helical" evidence="7">
    <location>
        <begin position="57"/>
        <end position="75"/>
    </location>
</feature>
<dbReference type="RefSeq" id="WP_341840124.1">
    <property type="nucleotide sequence ID" value="NZ_CP149792.1"/>
</dbReference>
<feature type="transmembrane region" description="Helical" evidence="7">
    <location>
        <begin position="87"/>
        <end position="107"/>
    </location>
</feature>
<evidence type="ECO:0000256" key="3">
    <source>
        <dbReference type="ARBA" id="ARBA00022475"/>
    </source>
</evidence>
<gene>
    <name evidence="9" type="ORF">WJU22_20960</name>
</gene>
<feature type="transmembrane region" description="Helical" evidence="7">
    <location>
        <begin position="406"/>
        <end position="428"/>
    </location>
</feature>
<feature type="transmembrane region" description="Helical" evidence="7">
    <location>
        <begin position="340"/>
        <end position="359"/>
    </location>
</feature>
<organism evidence="9 10">
    <name type="scientific">Chitinophaga caseinilytica</name>
    <dbReference type="NCBI Taxonomy" id="2267521"/>
    <lineage>
        <taxon>Bacteria</taxon>
        <taxon>Pseudomonadati</taxon>
        <taxon>Bacteroidota</taxon>
        <taxon>Chitinophagia</taxon>
        <taxon>Chitinophagales</taxon>
        <taxon>Chitinophagaceae</taxon>
        <taxon>Chitinophaga</taxon>
    </lineage>
</organism>
<dbReference type="EMBL" id="CP150096">
    <property type="protein sequence ID" value="WZN45372.1"/>
    <property type="molecule type" value="Genomic_DNA"/>
</dbReference>
<dbReference type="PANTHER" id="PTHR42718:SF46">
    <property type="entry name" value="BLR6921 PROTEIN"/>
    <property type="match status" value="1"/>
</dbReference>
<dbReference type="CDD" id="cd17321">
    <property type="entry name" value="MFS_MMR_MDR_like"/>
    <property type="match status" value="1"/>
</dbReference>
<evidence type="ECO:0000256" key="7">
    <source>
        <dbReference type="SAM" id="Phobius"/>
    </source>
</evidence>
<feature type="transmembrane region" description="Helical" evidence="7">
    <location>
        <begin position="307"/>
        <end position="328"/>
    </location>
</feature>
<feature type="transmembrane region" description="Helical" evidence="7">
    <location>
        <begin position="21"/>
        <end position="45"/>
    </location>
</feature>
<dbReference type="PROSITE" id="PS50850">
    <property type="entry name" value="MFS"/>
    <property type="match status" value="1"/>
</dbReference>
<proteinExistence type="predicted"/>
<dbReference type="Gene3D" id="1.20.1250.20">
    <property type="entry name" value="MFS general substrate transporter like domains"/>
    <property type="match status" value="1"/>
</dbReference>
<feature type="transmembrane region" description="Helical" evidence="7">
    <location>
        <begin position="147"/>
        <end position="168"/>
    </location>
</feature>
<evidence type="ECO:0000259" key="8">
    <source>
        <dbReference type="PROSITE" id="PS50850"/>
    </source>
</evidence>
<keyword evidence="10" id="KW-1185">Reference proteome</keyword>
<dbReference type="InterPro" id="IPR020846">
    <property type="entry name" value="MFS_dom"/>
</dbReference>
<dbReference type="PRINTS" id="PR01036">
    <property type="entry name" value="TCRTETB"/>
</dbReference>
<dbReference type="SUPFAM" id="SSF103473">
    <property type="entry name" value="MFS general substrate transporter"/>
    <property type="match status" value="1"/>
</dbReference>